<evidence type="ECO:0000313" key="4">
    <source>
        <dbReference type="Proteomes" id="UP000006048"/>
    </source>
</evidence>
<dbReference type="STRING" id="869212.Turpa_1700"/>
<dbReference type="InterPro" id="IPR000595">
    <property type="entry name" value="cNMP-bd_dom"/>
</dbReference>
<dbReference type="OrthoDB" id="310793at2"/>
<dbReference type="KEGG" id="tpx:Turpa_1700"/>
<dbReference type="GO" id="GO:0071111">
    <property type="term" value="F:cyclic-guanylate-specific phosphodiesterase activity"/>
    <property type="evidence" value="ECO:0007669"/>
    <property type="project" value="InterPro"/>
</dbReference>
<dbReference type="SMART" id="SM00052">
    <property type="entry name" value="EAL"/>
    <property type="match status" value="1"/>
</dbReference>
<dbReference type="InterPro" id="IPR001633">
    <property type="entry name" value="EAL_dom"/>
</dbReference>
<evidence type="ECO:0000259" key="2">
    <source>
        <dbReference type="PROSITE" id="PS50883"/>
    </source>
</evidence>
<dbReference type="CDD" id="cd01948">
    <property type="entry name" value="EAL"/>
    <property type="match status" value="1"/>
</dbReference>
<dbReference type="Proteomes" id="UP000006048">
    <property type="component" value="Chromosome"/>
</dbReference>
<dbReference type="HOGENOM" id="CLU_000445_144_1_12"/>
<dbReference type="InterPro" id="IPR014710">
    <property type="entry name" value="RmlC-like_jellyroll"/>
</dbReference>
<protein>
    <submittedName>
        <fullName evidence="3">Diguanylate phosphodiesterase</fullName>
    </submittedName>
</protein>
<dbReference type="PROSITE" id="PS50042">
    <property type="entry name" value="CNMP_BINDING_3"/>
    <property type="match status" value="1"/>
</dbReference>
<dbReference type="InterPro" id="IPR035919">
    <property type="entry name" value="EAL_sf"/>
</dbReference>
<dbReference type="Pfam" id="PF00027">
    <property type="entry name" value="cNMP_binding"/>
    <property type="match status" value="1"/>
</dbReference>
<dbReference type="RefSeq" id="WP_014802859.1">
    <property type="nucleotide sequence ID" value="NC_018020.1"/>
</dbReference>
<dbReference type="AlphaFoldDB" id="I4B4Z1"/>
<reference evidence="3 4" key="1">
    <citation type="submission" date="2012-06" db="EMBL/GenBank/DDBJ databases">
        <title>The complete chromosome of genome of Turneriella parva DSM 21527.</title>
        <authorList>
            <consortium name="US DOE Joint Genome Institute (JGI-PGF)"/>
            <person name="Lucas S."/>
            <person name="Han J."/>
            <person name="Lapidus A."/>
            <person name="Bruce D."/>
            <person name="Goodwin L."/>
            <person name="Pitluck S."/>
            <person name="Peters L."/>
            <person name="Kyrpides N."/>
            <person name="Mavromatis K."/>
            <person name="Ivanova N."/>
            <person name="Mikhailova N."/>
            <person name="Chertkov O."/>
            <person name="Detter J.C."/>
            <person name="Tapia R."/>
            <person name="Han C."/>
            <person name="Land M."/>
            <person name="Hauser L."/>
            <person name="Markowitz V."/>
            <person name="Cheng J.-F."/>
            <person name="Hugenholtz P."/>
            <person name="Woyke T."/>
            <person name="Wu D."/>
            <person name="Gronow S."/>
            <person name="Wellnitz S."/>
            <person name="Brambilla E."/>
            <person name="Klenk H.-P."/>
            <person name="Eisen J.A."/>
        </authorList>
    </citation>
    <scope>NUCLEOTIDE SEQUENCE [LARGE SCALE GENOMIC DNA]</scope>
    <source>
        <strain evidence="4">ATCC BAA-1111 / DSM 21527 / NCTC 11395 / H</strain>
    </source>
</reference>
<dbReference type="PROSITE" id="PS50883">
    <property type="entry name" value="EAL"/>
    <property type="match status" value="1"/>
</dbReference>
<dbReference type="Pfam" id="PF00563">
    <property type="entry name" value="EAL"/>
    <property type="match status" value="1"/>
</dbReference>
<evidence type="ECO:0000313" key="3">
    <source>
        <dbReference type="EMBL" id="AFM12348.1"/>
    </source>
</evidence>
<dbReference type="InterPro" id="IPR050706">
    <property type="entry name" value="Cyclic-di-GMP_PDE-like"/>
</dbReference>
<evidence type="ECO:0000259" key="1">
    <source>
        <dbReference type="PROSITE" id="PS50042"/>
    </source>
</evidence>
<feature type="domain" description="Cyclic nucleotide-binding" evidence="1">
    <location>
        <begin position="9"/>
        <end position="107"/>
    </location>
</feature>
<dbReference type="PANTHER" id="PTHR33121">
    <property type="entry name" value="CYCLIC DI-GMP PHOSPHODIESTERASE PDEF"/>
    <property type="match status" value="1"/>
</dbReference>
<proteinExistence type="predicted"/>
<dbReference type="SMART" id="SM00100">
    <property type="entry name" value="cNMP"/>
    <property type="match status" value="1"/>
</dbReference>
<organism evidence="3 4">
    <name type="scientific">Turneriella parva (strain ATCC BAA-1111 / DSM 21527 / NCTC 11395 / H)</name>
    <name type="common">Leptospira parva</name>
    <dbReference type="NCBI Taxonomy" id="869212"/>
    <lineage>
        <taxon>Bacteria</taxon>
        <taxon>Pseudomonadati</taxon>
        <taxon>Spirochaetota</taxon>
        <taxon>Spirochaetia</taxon>
        <taxon>Leptospirales</taxon>
        <taxon>Leptospiraceae</taxon>
        <taxon>Turneriella</taxon>
    </lineage>
</organism>
<dbReference type="SUPFAM" id="SSF51206">
    <property type="entry name" value="cAMP-binding domain-like"/>
    <property type="match status" value="1"/>
</dbReference>
<dbReference type="EMBL" id="CP002959">
    <property type="protein sequence ID" value="AFM12348.1"/>
    <property type="molecule type" value="Genomic_DNA"/>
</dbReference>
<feature type="domain" description="EAL" evidence="2">
    <location>
        <begin position="143"/>
        <end position="394"/>
    </location>
</feature>
<dbReference type="CDD" id="cd00038">
    <property type="entry name" value="CAP_ED"/>
    <property type="match status" value="1"/>
</dbReference>
<dbReference type="PATRIC" id="fig|869212.3.peg.1694"/>
<sequence length="394" mass="44267">MPHRSKRVFKAGDRIFNEGEKQDIAFIVEEGQVEIFTDFKGERRTLNILGAGALFGELALVDRQPRSASAEAKTDALLTVVTQQQVEERLADADPILRMVLFVVMRHFRSEVDRSRDGYGPYARATETRDDFNERKVAEAIEMIKLEAELRSAMRNDEFRLHYQPIHDLRSQKIAGLEALIRWKSPTRGDIMPAAFMPLAEATSLVVPIGNWVIDAGLKDYLHFREAAGDHLTLSFNLARRQMESAEFLPFLSETVSSRGIDPTSIKLEMLERNLFQSEMVSGWIQDCAARGFGILLDDFGTGYSSLQYLQEYQPAALKIDRSFVKGLGVKQESERICKAVIELAQALGIGVIAEGVETLQQARMLQNLGCHHAQGYFFSPPLSADAIRQRLSA</sequence>
<dbReference type="Gene3D" id="3.20.20.450">
    <property type="entry name" value="EAL domain"/>
    <property type="match status" value="1"/>
</dbReference>
<gene>
    <name evidence="3" type="ordered locus">Turpa_1700</name>
</gene>
<name>I4B4Z1_TURPD</name>
<accession>I4B4Z1</accession>
<dbReference type="PANTHER" id="PTHR33121:SF71">
    <property type="entry name" value="OXYGEN SENSOR PROTEIN DOSP"/>
    <property type="match status" value="1"/>
</dbReference>
<dbReference type="Gene3D" id="2.60.120.10">
    <property type="entry name" value="Jelly Rolls"/>
    <property type="match status" value="1"/>
</dbReference>
<dbReference type="InterPro" id="IPR018488">
    <property type="entry name" value="cNMP-bd_CS"/>
</dbReference>
<dbReference type="SUPFAM" id="SSF141868">
    <property type="entry name" value="EAL domain-like"/>
    <property type="match status" value="1"/>
</dbReference>
<dbReference type="PROSITE" id="PS00889">
    <property type="entry name" value="CNMP_BINDING_2"/>
    <property type="match status" value="1"/>
</dbReference>
<keyword evidence="4" id="KW-1185">Reference proteome</keyword>
<dbReference type="InterPro" id="IPR018490">
    <property type="entry name" value="cNMP-bd_dom_sf"/>
</dbReference>
<dbReference type="PRINTS" id="PR00103">
    <property type="entry name" value="CAMPKINASE"/>
</dbReference>